<dbReference type="Pfam" id="PF00743">
    <property type="entry name" value="FMO-like"/>
    <property type="match status" value="1"/>
</dbReference>
<evidence type="ECO:0000256" key="13">
    <source>
        <dbReference type="ARBA" id="ARBA00022989"/>
    </source>
</evidence>
<dbReference type="OrthoDB" id="66881at2759"/>
<keyword evidence="11" id="KW-0492">Microsome</keyword>
<dbReference type="FunFam" id="3.50.50.60:FF:000159">
    <property type="entry name" value="Dimethylaniline monooxygenase [N-oxide-forming]"/>
    <property type="match status" value="1"/>
</dbReference>
<evidence type="ECO:0000256" key="27">
    <source>
        <dbReference type="ARBA" id="ARBA00048088"/>
    </source>
</evidence>
<evidence type="ECO:0000256" key="4">
    <source>
        <dbReference type="ARBA" id="ARBA00009183"/>
    </source>
</evidence>
<evidence type="ECO:0000256" key="18">
    <source>
        <dbReference type="ARBA" id="ARBA00045722"/>
    </source>
</evidence>
<evidence type="ECO:0000256" key="29">
    <source>
        <dbReference type="ARBA" id="ARBA00048989"/>
    </source>
</evidence>
<dbReference type="GO" id="GO:0006629">
    <property type="term" value="P:lipid metabolic process"/>
    <property type="evidence" value="ECO:0007669"/>
    <property type="project" value="UniProtKB-KW"/>
</dbReference>
<evidence type="ECO:0000256" key="26">
    <source>
        <dbReference type="ARBA" id="ARBA00048041"/>
    </source>
</evidence>
<comment type="catalytic activity">
    <reaction evidence="24">
        <text>NADPH + O2 + H(+) = H2O2 + NADP(+)</text>
        <dbReference type="Rhea" id="RHEA:11260"/>
        <dbReference type="ChEBI" id="CHEBI:15378"/>
        <dbReference type="ChEBI" id="CHEBI:15379"/>
        <dbReference type="ChEBI" id="CHEBI:16240"/>
        <dbReference type="ChEBI" id="CHEBI:57783"/>
        <dbReference type="ChEBI" id="CHEBI:58349"/>
        <dbReference type="EC" id="1.6.3.1"/>
    </reaction>
    <physiologicalReaction direction="left-to-right" evidence="24">
        <dbReference type="Rhea" id="RHEA:11261"/>
    </physiologicalReaction>
</comment>
<keyword evidence="5" id="KW-0488">Methylation</keyword>
<evidence type="ECO:0000256" key="20">
    <source>
        <dbReference type="ARBA" id="ARBA00047338"/>
    </source>
</evidence>
<comment type="catalytic activity">
    <reaction evidence="25">
        <text>hexan-3-one + NADPH + O2 + H(+) = ethyl butanoate + NADP(+) + H2O</text>
        <dbReference type="Rhea" id="RHEA:54844"/>
        <dbReference type="ChEBI" id="CHEBI:15377"/>
        <dbReference type="ChEBI" id="CHEBI:15378"/>
        <dbReference type="ChEBI" id="CHEBI:15379"/>
        <dbReference type="ChEBI" id="CHEBI:57783"/>
        <dbReference type="ChEBI" id="CHEBI:58349"/>
        <dbReference type="ChEBI" id="CHEBI:88764"/>
        <dbReference type="ChEBI" id="CHEBI:89891"/>
    </reaction>
    <physiologicalReaction direction="left-to-right" evidence="25">
        <dbReference type="Rhea" id="RHEA:54845"/>
    </physiologicalReaction>
</comment>
<comment type="catalytic activity">
    <reaction evidence="22">
        <text>heptan-2-one + NADPH + O2 + H(+) = pentyl acetate + NADP(+) + H2O</text>
        <dbReference type="Rhea" id="RHEA:54836"/>
        <dbReference type="ChEBI" id="CHEBI:5672"/>
        <dbReference type="ChEBI" id="CHEBI:15377"/>
        <dbReference type="ChEBI" id="CHEBI:15378"/>
        <dbReference type="ChEBI" id="CHEBI:15379"/>
        <dbReference type="ChEBI" id="CHEBI:57783"/>
        <dbReference type="ChEBI" id="CHEBI:58349"/>
        <dbReference type="ChEBI" id="CHEBI:87362"/>
    </reaction>
    <physiologicalReaction direction="left-to-right" evidence="22">
        <dbReference type="Rhea" id="RHEA:54837"/>
    </physiologicalReaction>
</comment>
<dbReference type="AlphaFoldDB" id="A0A8X6PB33"/>
<evidence type="ECO:0000256" key="17">
    <source>
        <dbReference type="ARBA" id="ARBA00023136"/>
    </source>
</evidence>
<keyword evidence="13" id="KW-1133">Transmembrane helix</keyword>
<organism evidence="35 36">
    <name type="scientific">Nephila pilipes</name>
    <name type="common">Giant wood spider</name>
    <name type="synonym">Nephila maculata</name>
    <dbReference type="NCBI Taxonomy" id="299642"/>
    <lineage>
        <taxon>Eukaryota</taxon>
        <taxon>Metazoa</taxon>
        <taxon>Ecdysozoa</taxon>
        <taxon>Arthropoda</taxon>
        <taxon>Chelicerata</taxon>
        <taxon>Arachnida</taxon>
        <taxon>Araneae</taxon>
        <taxon>Araneomorphae</taxon>
        <taxon>Entelegynae</taxon>
        <taxon>Araneoidea</taxon>
        <taxon>Nephilidae</taxon>
        <taxon>Nephila</taxon>
    </lineage>
</organism>
<dbReference type="GO" id="GO:0050661">
    <property type="term" value="F:NADP binding"/>
    <property type="evidence" value="ECO:0007669"/>
    <property type="project" value="InterPro"/>
</dbReference>
<name>A0A8X6PB33_NEPPI</name>
<keyword evidence="16" id="KW-0443">Lipid metabolism</keyword>
<evidence type="ECO:0000256" key="23">
    <source>
        <dbReference type="ARBA" id="ARBA00047855"/>
    </source>
</evidence>
<keyword evidence="17 33" id="KW-0472">Membrane</keyword>
<sequence>MGTKKRIVVIGAGMSGLTAIKACKEGNLEVVCYERSGELGGLWRYHENNNDSLPSVMKNTLSNTSKEMSAFSDFPPPNEFPTYLHHTLVLKYLEMYAEHFDLLGSISYFHEVIEVIPSEDYGTTGRWLVKVRNLRSDETREEVFDGVMVCVGHHGHPYIPTYANLDLFTGKTLHSAEYKSSTGMENQRVLVIGAGNSGCDIATELSTVAQKVYLSTRRGAWIYPRLFEKGKPLDIYLSRRYKMLLPASYEAKKLEKTLDKTMDHKRFGMKPYHAVTSQHPTINDEIQYKLLSGSIIPKRDVKEFSQNGVLFDGDEEITIVDVVIFSTGFNIKFPFLTDDILRVGKNNKILLYKNMFPPQLKYHTLALITLIQPNGSLFPVAELQSRYFVALMIEKCHLPSTEKMLAYVRKTEGFRARNYVQSARHSLEAPWIQYLDDLAGEFGVKPKMASLLVKDPKLFWACLHGPFLPYQFRLNGPHKWNGARDAILTYKNRMYQHLRNGQEK</sequence>
<dbReference type="InterPro" id="IPR036188">
    <property type="entry name" value="FAD/NAD-bd_sf"/>
</dbReference>
<comment type="catalytic activity">
    <reaction evidence="32">
        <text>octan-3-one + NADPH + O2 + H(+) = pentyl propanoate + NADP(+) + H2O</text>
        <dbReference type="Rhea" id="RHEA:54840"/>
        <dbReference type="ChEBI" id="CHEBI:15377"/>
        <dbReference type="ChEBI" id="CHEBI:15378"/>
        <dbReference type="ChEBI" id="CHEBI:15379"/>
        <dbReference type="ChEBI" id="CHEBI:57783"/>
        <dbReference type="ChEBI" id="CHEBI:58349"/>
        <dbReference type="ChEBI" id="CHEBI:80946"/>
        <dbReference type="ChEBI" id="CHEBI:87373"/>
    </reaction>
    <physiologicalReaction direction="left-to-right" evidence="32">
        <dbReference type="Rhea" id="RHEA:54841"/>
    </physiologicalReaction>
</comment>
<evidence type="ECO:0000313" key="35">
    <source>
        <dbReference type="EMBL" id="GFT57001.1"/>
    </source>
</evidence>
<dbReference type="PRINTS" id="PR00370">
    <property type="entry name" value="FMOXYGENASE"/>
</dbReference>
<comment type="catalytic activity">
    <reaction evidence="31">
        <text>N,N-dimethylaniline + NADPH + O2 + H(+) = N,N-dimethylaniline N-oxide + NADP(+) + H2O</text>
        <dbReference type="Rhea" id="RHEA:24468"/>
        <dbReference type="ChEBI" id="CHEBI:15377"/>
        <dbReference type="ChEBI" id="CHEBI:15378"/>
        <dbReference type="ChEBI" id="CHEBI:15379"/>
        <dbReference type="ChEBI" id="CHEBI:16269"/>
        <dbReference type="ChEBI" id="CHEBI:17735"/>
        <dbReference type="ChEBI" id="CHEBI:57783"/>
        <dbReference type="ChEBI" id="CHEBI:58349"/>
        <dbReference type="EC" id="1.14.13.8"/>
    </reaction>
    <physiologicalReaction direction="left-to-right" evidence="31">
        <dbReference type="Rhea" id="RHEA:24469"/>
    </physiologicalReaction>
</comment>
<dbReference type="PIRSF" id="PIRSF000332">
    <property type="entry name" value="FMO"/>
    <property type="match status" value="1"/>
</dbReference>
<evidence type="ECO:0000256" key="11">
    <source>
        <dbReference type="ARBA" id="ARBA00022848"/>
    </source>
</evidence>
<accession>A0A8X6PB33</accession>
<evidence type="ECO:0000256" key="33">
    <source>
        <dbReference type="PIRNR" id="PIRNR000332"/>
    </source>
</evidence>
<evidence type="ECO:0000256" key="19">
    <source>
        <dbReference type="ARBA" id="ARBA00045957"/>
    </source>
</evidence>
<gene>
    <name evidence="35" type="primary">Fmo5</name>
    <name evidence="35" type="ORF">NPIL_693981</name>
</gene>
<comment type="cofactor">
    <cofactor evidence="1 33 34">
        <name>FAD</name>
        <dbReference type="ChEBI" id="CHEBI:57692"/>
    </cofactor>
</comment>
<dbReference type="InterPro" id="IPR050346">
    <property type="entry name" value="FMO-like"/>
</dbReference>
<keyword evidence="6" id="KW-0597">Phosphoprotein</keyword>
<evidence type="ECO:0000256" key="1">
    <source>
        <dbReference type="ARBA" id="ARBA00001974"/>
    </source>
</evidence>
<reference evidence="35" key="1">
    <citation type="submission" date="2020-08" db="EMBL/GenBank/DDBJ databases">
        <title>Multicomponent nature underlies the extraordinary mechanical properties of spider dragline silk.</title>
        <authorList>
            <person name="Kono N."/>
            <person name="Nakamura H."/>
            <person name="Mori M."/>
            <person name="Yoshida Y."/>
            <person name="Ohtoshi R."/>
            <person name="Malay A.D."/>
            <person name="Moran D.A.P."/>
            <person name="Tomita M."/>
            <person name="Numata K."/>
            <person name="Arakawa K."/>
        </authorList>
    </citation>
    <scope>NUCLEOTIDE SEQUENCE</scope>
</reference>
<comment type="function">
    <text evidence="19">Broad spectrum monooxygenase that catalyzes the oxygenation of a wide variety of nitrogen- and sulfur-containing compounds including xenobiotics. Catalyzes the S-oxygenation of hypotaurine to produce taurine, an organic osmolyte involved in cell volume regulation as well as a variety of cytoprotective and developmental processes. In vitro, catalyzes the N-oxygenation of trimethylamine (TMA) to produce trimethylamine N-oxide (TMAO) and could therefore participate to the detoxification of this compound that is generated by the action of gut microbiota from dietary precursors such as choline, choline containing compounds, betaine or L-carnitine.</text>
</comment>
<proteinExistence type="inferred from homology"/>
<evidence type="ECO:0000256" key="15">
    <source>
        <dbReference type="ARBA" id="ARBA00023033"/>
    </source>
</evidence>
<dbReference type="EC" id="1.-.-.-" evidence="34"/>
<keyword evidence="10 33" id="KW-0274">FAD</keyword>
<evidence type="ECO:0000313" key="36">
    <source>
        <dbReference type="Proteomes" id="UP000887013"/>
    </source>
</evidence>
<keyword evidence="15 33" id="KW-0503">Monooxygenase</keyword>
<evidence type="ECO:0000256" key="9">
    <source>
        <dbReference type="ARBA" id="ARBA00022824"/>
    </source>
</evidence>
<evidence type="ECO:0000256" key="12">
    <source>
        <dbReference type="ARBA" id="ARBA00022857"/>
    </source>
</evidence>
<comment type="catalytic activity">
    <reaction evidence="29">
        <text>(2E)-geranial + NADPH + O2 + H(+) = (1E)-2,6-dimethylhepta-1,5-dien-1-yl formate + NADP(+) + H2O</text>
        <dbReference type="Rhea" id="RHEA:54860"/>
        <dbReference type="ChEBI" id="CHEBI:15377"/>
        <dbReference type="ChEBI" id="CHEBI:15378"/>
        <dbReference type="ChEBI" id="CHEBI:15379"/>
        <dbReference type="ChEBI" id="CHEBI:16980"/>
        <dbReference type="ChEBI" id="CHEBI:57783"/>
        <dbReference type="ChEBI" id="CHEBI:58349"/>
        <dbReference type="ChEBI" id="CHEBI:138375"/>
    </reaction>
    <physiologicalReaction direction="left-to-right" evidence="29">
        <dbReference type="Rhea" id="RHEA:54861"/>
    </physiologicalReaction>
</comment>
<dbReference type="InterPro" id="IPR000960">
    <property type="entry name" value="Flavin_mOase"/>
</dbReference>
<comment type="catalytic activity">
    <reaction evidence="21">
        <text>hexan-3-one + NADPH + O2 + H(+) = propyl propanoate + NADP(+) + H2O</text>
        <dbReference type="Rhea" id="RHEA:54848"/>
        <dbReference type="ChEBI" id="CHEBI:15377"/>
        <dbReference type="ChEBI" id="CHEBI:15378"/>
        <dbReference type="ChEBI" id="CHEBI:15379"/>
        <dbReference type="ChEBI" id="CHEBI:57783"/>
        <dbReference type="ChEBI" id="CHEBI:58349"/>
        <dbReference type="ChEBI" id="CHEBI:89828"/>
        <dbReference type="ChEBI" id="CHEBI:89891"/>
    </reaction>
    <physiologicalReaction direction="left-to-right" evidence="21">
        <dbReference type="Rhea" id="RHEA:54849"/>
    </physiologicalReaction>
</comment>
<dbReference type="GO" id="GO:0004499">
    <property type="term" value="F:N,N-dimethylaniline monooxygenase activity"/>
    <property type="evidence" value="ECO:0007669"/>
    <property type="project" value="UniProtKB-UniRule"/>
</dbReference>
<keyword evidence="7 33" id="KW-0285">Flavoprotein</keyword>
<keyword evidence="9 33" id="KW-0256">Endoplasmic reticulum</keyword>
<evidence type="ECO:0000256" key="7">
    <source>
        <dbReference type="ARBA" id="ARBA00022630"/>
    </source>
</evidence>
<evidence type="ECO:0000256" key="16">
    <source>
        <dbReference type="ARBA" id="ARBA00023098"/>
    </source>
</evidence>
<comment type="catalytic activity">
    <reaction evidence="27">
        <text>trimethylamine + NADPH + O2 = trimethylamine N-oxide + NADP(+) + H2O</text>
        <dbReference type="Rhea" id="RHEA:31979"/>
        <dbReference type="ChEBI" id="CHEBI:15377"/>
        <dbReference type="ChEBI" id="CHEBI:15379"/>
        <dbReference type="ChEBI" id="CHEBI:15724"/>
        <dbReference type="ChEBI" id="CHEBI:57783"/>
        <dbReference type="ChEBI" id="CHEBI:58349"/>
        <dbReference type="ChEBI" id="CHEBI:58389"/>
        <dbReference type="EC" id="1.14.13.148"/>
    </reaction>
    <physiologicalReaction direction="left-to-right" evidence="27">
        <dbReference type="Rhea" id="RHEA:31980"/>
    </physiologicalReaction>
</comment>
<evidence type="ECO:0000256" key="25">
    <source>
        <dbReference type="ARBA" id="ARBA00047977"/>
    </source>
</evidence>
<evidence type="ECO:0000256" key="32">
    <source>
        <dbReference type="ARBA" id="ARBA00049475"/>
    </source>
</evidence>
<dbReference type="GO" id="GO:0016174">
    <property type="term" value="F:NAD(P)H oxidase H2O2-forming activity"/>
    <property type="evidence" value="ECO:0007669"/>
    <property type="project" value="UniProtKB-EC"/>
</dbReference>
<dbReference type="SUPFAM" id="SSF51905">
    <property type="entry name" value="FAD/NAD(P)-binding domain"/>
    <property type="match status" value="2"/>
</dbReference>
<evidence type="ECO:0000256" key="34">
    <source>
        <dbReference type="RuleBase" id="RU361177"/>
    </source>
</evidence>
<evidence type="ECO:0000256" key="31">
    <source>
        <dbReference type="ARBA" id="ARBA00049443"/>
    </source>
</evidence>
<comment type="caution">
    <text evidence="35">The sequence shown here is derived from an EMBL/GenBank/DDBJ whole genome shotgun (WGS) entry which is preliminary data.</text>
</comment>
<comment type="subcellular location">
    <subcellularLocation>
        <location evidence="2">Endoplasmic reticulum membrane</location>
        <topology evidence="2">Single-pass membrane protein</topology>
    </subcellularLocation>
    <subcellularLocation>
        <location evidence="3">Microsome membrane</location>
    </subcellularLocation>
</comment>
<evidence type="ECO:0000256" key="5">
    <source>
        <dbReference type="ARBA" id="ARBA00022481"/>
    </source>
</evidence>
<comment type="function">
    <text evidence="18">Acts as a Baeyer-Villiger monooxygenase on a broad range of substrates. Catalyzes the insertion of an oxygen atom into a carbon-carbon bond adjacent to a carbonyl, which converts ketones to esters. Active on diverse carbonyl compounds, whereas soft nucleophiles are mostly non- or poorly reactive. In contrast with other forms of FMO it is non- or poorly active on 'classical' substrates such as drugs, pesticides, and dietary components containing soft nucleophilic heteroatoms. Able to oxidize drug molecules bearing a carbonyl group on an aliphatic chain, such as nabumetone and pentoxifylline. Also, in the absence of substrates, shows slow but yet significant NADPH oxidase activity. Acts as a positive modulator of cholesterol biosynthesis as well as glucose homeostasis, promoting metabolic aging via pleiotropic effects.</text>
</comment>
<comment type="catalytic activity">
    <reaction evidence="20">
        <text>hypotaurine + NADH + O2 + H(+) = taurine + NAD(+) + H2O</text>
        <dbReference type="Rhea" id="RHEA:74111"/>
        <dbReference type="ChEBI" id="CHEBI:15377"/>
        <dbReference type="ChEBI" id="CHEBI:15378"/>
        <dbReference type="ChEBI" id="CHEBI:15379"/>
        <dbReference type="ChEBI" id="CHEBI:57540"/>
        <dbReference type="ChEBI" id="CHEBI:57853"/>
        <dbReference type="ChEBI" id="CHEBI:57945"/>
        <dbReference type="ChEBI" id="CHEBI:507393"/>
        <dbReference type="EC" id="1.14.13.8"/>
    </reaction>
    <physiologicalReaction direction="left-to-right" evidence="20">
        <dbReference type="Rhea" id="RHEA:74112"/>
    </physiologicalReaction>
</comment>
<keyword evidence="12 33" id="KW-0521">NADP</keyword>
<comment type="similarity">
    <text evidence="4 33 34">Belongs to the FMO family.</text>
</comment>
<evidence type="ECO:0000256" key="21">
    <source>
        <dbReference type="ARBA" id="ARBA00047426"/>
    </source>
</evidence>
<dbReference type="GO" id="GO:0034899">
    <property type="term" value="F:trimethylamine monooxygenase activity"/>
    <property type="evidence" value="ECO:0007669"/>
    <property type="project" value="UniProtKB-EC"/>
</dbReference>
<evidence type="ECO:0000256" key="2">
    <source>
        <dbReference type="ARBA" id="ARBA00004389"/>
    </source>
</evidence>
<keyword evidence="36" id="KW-1185">Reference proteome</keyword>
<dbReference type="InterPro" id="IPR020946">
    <property type="entry name" value="Flavin_mOase-like"/>
</dbReference>
<dbReference type="Proteomes" id="UP000887013">
    <property type="component" value="Unassembled WGS sequence"/>
</dbReference>
<evidence type="ECO:0000256" key="6">
    <source>
        <dbReference type="ARBA" id="ARBA00022553"/>
    </source>
</evidence>
<dbReference type="InterPro" id="IPR002257">
    <property type="entry name" value="Flavin_mOase_5"/>
</dbReference>
<keyword evidence="8" id="KW-0812">Transmembrane</keyword>
<keyword evidence="14 33" id="KW-0560">Oxidoreductase</keyword>
<evidence type="ECO:0000256" key="10">
    <source>
        <dbReference type="ARBA" id="ARBA00022827"/>
    </source>
</evidence>
<comment type="catalytic activity">
    <reaction evidence="28">
        <text>octan-3-one + NADPH + O2 + H(+) = ethyl hexanoate + NADP(+) + H2O</text>
        <dbReference type="Rhea" id="RHEA:54856"/>
        <dbReference type="ChEBI" id="CHEBI:15377"/>
        <dbReference type="ChEBI" id="CHEBI:15378"/>
        <dbReference type="ChEBI" id="CHEBI:15379"/>
        <dbReference type="ChEBI" id="CHEBI:57783"/>
        <dbReference type="ChEBI" id="CHEBI:58349"/>
        <dbReference type="ChEBI" id="CHEBI:80946"/>
        <dbReference type="ChEBI" id="CHEBI:86055"/>
    </reaction>
    <physiologicalReaction direction="left-to-right" evidence="28">
        <dbReference type="Rhea" id="RHEA:54857"/>
    </physiologicalReaction>
</comment>
<evidence type="ECO:0000256" key="3">
    <source>
        <dbReference type="ARBA" id="ARBA00004524"/>
    </source>
</evidence>
<evidence type="ECO:0000256" key="14">
    <source>
        <dbReference type="ARBA" id="ARBA00023002"/>
    </source>
</evidence>
<dbReference type="EMBL" id="BMAW01066880">
    <property type="protein sequence ID" value="GFT57001.1"/>
    <property type="molecule type" value="Genomic_DNA"/>
</dbReference>
<comment type="catalytic activity">
    <reaction evidence="23">
        <text>sulcatone + NADPH + O2 + H(+) = 4-methylpent-3-en-1-yl acetate + NADP(+) + H2O</text>
        <dbReference type="Rhea" id="RHEA:54864"/>
        <dbReference type="ChEBI" id="CHEBI:15377"/>
        <dbReference type="ChEBI" id="CHEBI:15378"/>
        <dbReference type="ChEBI" id="CHEBI:15379"/>
        <dbReference type="ChEBI" id="CHEBI:16310"/>
        <dbReference type="ChEBI" id="CHEBI:57783"/>
        <dbReference type="ChEBI" id="CHEBI:58349"/>
        <dbReference type="ChEBI" id="CHEBI:138373"/>
    </reaction>
    <physiologicalReaction direction="left-to-right" evidence="23">
        <dbReference type="Rhea" id="RHEA:54865"/>
    </physiologicalReaction>
</comment>
<evidence type="ECO:0000256" key="22">
    <source>
        <dbReference type="ARBA" id="ARBA00047574"/>
    </source>
</evidence>
<dbReference type="PANTHER" id="PTHR23023">
    <property type="entry name" value="DIMETHYLANILINE MONOOXYGENASE"/>
    <property type="match status" value="1"/>
</dbReference>
<protein>
    <recommendedName>
        <fullName evidence="34">Flavin-containing monooxygenase</fullName>
        <ecNumber evidence="34">1.-.-.-</ecNumber>
    </recommendedName>
</protein>
<dbReference type="Gene3D" id="3.50.50.60">
    <property type="entry name" value="FAD/NAD(P)-binding domain"/>
    <property type="match status" value="1"/>
</dbReference>
<comment type="catalytic activity">
    <reaction evidence="26">
        <text>hypotaurine + NADPH + O2 + H(+) = taurine + NADP(+) + H2O</text>
        <dbReference type="Rhea" id="RHEA:69819"/>
        <dbReference type="ChEBI" id="CHEBI:15377"/>
        <dbReference type="ChEBI" id="CHEBI:15378"/>
        <dbReference type="ChEBI" id="CHEBI:15379"/>
        <dbReference type="ChEBI" id="CHEBI:57783"/>
        <dbReference type="ChEBI" id="CHEBI:57853"/>
        <dbReference type="ChEBI" id="CHEBI:58349"/>
        <dbReference type="ChEBI" id="CHEBI:507393"/>
        <dbReference type="EC" id="1.14.13.8"/>
    </reaction>
    <physiologicalReaction direction="left-to-right" evidence="26">
        <dbReference type="Rhea" id="RHEA:69820"/>
    </physiologicalReaction>
</comment>
<comment type="catalytic activity">
    <reaction evidence="30">
        <text>heptan-4-one + NADPH + O2 + H(+) = propyl butanoate + NADP(+) + H2O</text>
        <dbReference type="Rhea" id="RHEA:54852"/>
        <dbReference type="ChEBI" id="CHEBI:15377"/>
        <dbReference type="ChEBI" id="CHEBI:15378"/>
        <dbReference type="ChEBI" id="CHEBI:15379"/>
        <dbReference type="ChEBI" id="CHEBI:57783"/>
        <dbReference type="ChEBI" id="CHEBI:58349"/>
        <dbReference type="ChEBI" id="CHEBI:89484"/>
        <dbReference type="ChEBI" id="CHEBI:89719"/>
    </reaction>
    <physiologicalReaction direction="left-to-right" evidence="30">
        <dbReference type="Rhea" id="RHEA:54853"/>
    </physiologicalReaction>
</comment>
<evidence type="ECO:0000256" key="28">
    <source>
        <dbReference type="ARBA" id="ARBA00048459"/>
    </source>
</evidence>
<evidence type="ECO:0000256" key="8">
    <source>
        <dbReference type="ARBA" id="ARBA00022692"/>
    </source>
</evidence>
<dbReference type="GO" id="GO:0050660">
    <property type="term" value="F:flavin adenine dinucleotide binding"/>
    <property type="evidence" value="ECO:0007669"/>
    <property type="project" value="InterPro"/>
</dbReference>
<dbReference type="PRINTS" id="PR01125">
    <property type="entry name" value="FMOXYGENASE5"/>
</dbReference>
<dbReference type="GO" id="GO:0005789">
    <property type="term" value="C:endoplasmic reticulum membrane"/>
    <property type="evidence" value="ECO:0007669"/>
    <property type="project" value="UniProtKB-SubCell"/>
</dbReference>
<evidence type="ECO:0000256" key="30">
    <source>
        <dbReference type="ARBA" id="ARBA00048990"/>
    </source>
</evidence>
<evidence type="ECO:0000256" key="24">
    <source>
        <dbReference type="ARBA" id="ARBA00047864"/>
    </source>
</evidence>